<dbReference type="RefSeq" id="WP_079352081.1">
    <property type="nucleotide sequence ID" value="NZ_MXAO01000031.1"/>
</dbReference>
<protein>
    <recommendedName>
        <fullName evidence="1">DUF4007 domain-containing protein</fullName>
    </recommendedName>
</protein>
<proteinExistence type="predicted"/>
<dbReference type="EMBL" id="UGQA01000001">
    <property type="protein sequence ID" value="STY94318.1"/>
    <property type="molecule type" value="Genomic_DNA"/>
</dbReference>
<sequence length="334" mass="38651">MRYFDSNSSNSNFKLVVSGHDTFALRYGWSKKVYDRIHGSDTANVFSKESAIADFGVGKNMLNAMRHWSYYLGFVWRNNKTHSYHNTTSKSSKELDNLLPALNEFYNAQQFFDNHKGLDPYLESPTTLWLMHWALATNPNLITYYWFFNINTKTDLTKDEFARLLKEFIAKCPALEMPSDSTIKKDIDCFILTYSSKKRKANDDAESAIESPLAELGLITRTQQNVIRAMRGQKHNLSLNTVVYCLANFWQRHNIDAGSMSLEMATYDECSIGRVFMLNEETLIEYAEQLEQSDYPLTWTQSAGIRQLQLKNNVTIDDVLEHAIKKLKAEDYQR</sequence>
<feature type="domain" description="DUF4007" evidence="1">
    <location>
        <begin position="18"/>
        <end position="321"/>
    </location>
</feature>
<dbReference type="Proteomes" id="UP000255193">
    <property type="component" value="Unassembled WGS sequence"/>
</dbReference>
<evidence type="ECO:0000313" key="2">
    <source>
        <dbReference type="EMBL" id="STY94318.1"/>
    </source>
</evidence>
<evidence type="ECO:0000313" key="3">
    <source>
        <dbReference type="Proteomes" id="UP000255193"/>
    </source>
</evidence>
<dbReference type="InterPro" id="IPR025248">
    <property type="entry name" value="DUF4007"/>
</dbReference>
<name>A0A378Q290_9GAMM</name>
<gene>
    <name evidence="2" type="ORF">NCTC11091_00078</name>
</gene>
<evidence type="ECO:0000259" key="1">
    <source>
        <dbReference type="Pfam" id="PF13182"/>
    </source>
</evidence>
<reference evidence="2 3" key="1">
    <citation type="submission" date="2018-06" db="EMBL/GenBank/DDBJ databases">
        <authorList>
            <consortium name="Pathogen Informatics"/>
            <person name="Doyle S."/>
        </authorList>
    </citation>
    <scope>NUCLEOTIDE SEQUENCE [LARGE SCALE GENOMIC DNA]</scope>
    <source>
        <strain evidence="2 3">NCTC11091</strain>
    </source>
</reference>
<organism evidence="2 3">
    <name type="scientific">Faucicola atlantae</name>
    <dbReference type="NCBI Taxonomy" id="34059"/>
    <lineage>
        <taxon>Bacteria</taxon>
        <taxon>Pseudomonadati</taxon>
        <taxon>Pseudomonadota</taxon>
        <taxon>Gammaproteobacteria</taxon>
        <taxon>Moraxellales</taxon>
        <taxon>Moraxellaceae</taxon>
        <taxon>Faucicola</taxon>
    </lineage>
</organism>
<accession>A0A378Q290</accession>
<dbReference type="AlphaFoldDB" id="A0A378Q290"/>
<dbReference type="Pfam" id="PF13182">
    <property type="entry name" value="DUF4007"/>
    <property type="match status" value="1"/>
</dbReference>